<feature type="compositionally biased region" description="Basic and acidic residues" evidence="1">
    <location>
        <begin position="160"/>
        <end position="178"/>
    </location>
</feature>
<dbReference type="AlphaFoldDB" id="A0A9W6XN74"/>
<accession>A0A9W6XN74</accession>
<evidence type="ECO:0000313" key="2">
    <source>
        <dbReference type="EMBL" id="GMF43070.1"/>
    </source>
</evidence>
<dbReference type="Gene3D" id="1.10.418.10">
    <property type="entry name" value="Calponin-like domain"/>
    <property type="match status" value="1"/>
</dbReference>
<feature type="compositionally biased region" description="Acidic residues" evidence="1">
    <location>
        <begin position="115"/>
        <end position="125"/>
    </location>
</feature>
<dbReference type="InterPro" id="IPR036872">
    <property type="entry name" value="CH_dom_sf"/>
</dbReference>
<keyword evidence="3" id="KW-1185">Reference proteome</keyword>
<name>A0A9W6XN74_9STRA</name>
<gene>
    <name evidence="2" type="ORF">Pfra01_001439300</name>
</gene>
<organism evidence="2 3">
    <name type="scientific">Phytophthora fragariaefolia</name>
    <dbReference type="NCBI Taxonomy" id="1490495"/>
    <lineage>
        <taxon>Eukaryota</taxon>
        <taxon>Sar</taxon>
        <taxon>Stramenopiles</taxon>
        <taxon>Oomycota</taxon>
        <taxon>Peronosporomycetes</taxon>
        <taxon>Peronosporales</taxon>
        <taxon>Peronosporaceae</taxon>
        <taxon>Phytophthora</taxon>
    </lineage>
</organism>
<dbReference type="OrthoDB" id="21595at2759"/>
<evidence type="ECO:0000256" key="1">
    <source>
        <dbReference type="SAM" id="MobiDB-lite"/>
    </source>
</evidence>
<protein>
    <submittedName>
        <fullName evidence="2">Unnamed protein product</fullName>
    </submittedName>
</protein>
<feature type="region of interest" description="Disordered" evidence="1">
    <location>
        <begin position="111"/>
        <end position="181"/>
    </location>
</feature>
<evidence type="ECO:0000313" key="3">
    <source>
        <dbReference type="Proteomes" id="UP001165121"/>
    </source>
</evidence>
<dbReference type="EMBL" id="BSXT01001509">
    <property type="protein sequence ID" value="GMF43070.1"/>
    <property type="molecule type" value="Genomic_DNA"/>
</dbReference>
<feature type="compositionally biased region" description="Acidic residues" evidence="1">
    <location>
        <begin position="145"/>
        <end position="158"/>
    </location>
</feature>
<sequence length="348" mass="38036">MNDLSLFCTDDLYEGTNMVQVLFCVQHFMMFSEEHAGHLFKPVPKNEPAEFSNQELEMAMAKIEQAGVDATAFKGLISCDASAVPERVSMGKTNTARTDSEVAAVPSKELALERVEDEEPAESDDSSDKTEVEVQPDVCNQVSELDVENPADDDESNPDQECRSDAGDEKEVTQHEDISMTTDDVCAAEILSLETHAADKDEESTTVIQQVLSDMTSAIEEAEIKAQLKAEQDVIFVQVEPDTPTNEAIDIPEEVVEIVTELTELTEELTLEIKAEPVKQTDVDVEVTEIDAPAMVVADAPAEASPAEKVEIAEPVVEATTKDVENPTEDEELEAKAMAKCTCRCTVM</sequence>
<reference evidence="2" key="1">
    <citation type="submission" date="2023-04" db="EMBL/GenBank/DDBJ databases">
        <title>Phytophthora fragariaefolia NBRC 109709.</title>
        <authorList>
            <person name="Ichikawa N."/>
            <person name="Sato H."/>
            <person name="Tonouchi N."/>
        </authorList>
    </citation>
    <scope>NUCLEOTIDE SEQUENCE</scope>
    <source>
        <strain evidence="2">NBRC 109709</strain>
    </source>
</reference>
<comment type="caution">
    <text evidence="2">The sequence shown here is derived from an EMBL/GenBank/DDBJ whole genome shotgun (WGS) entry which is preliminary data.</text>
</comment>
<dbReference type="Proteomes" id="UP001165121">
    <property type="component" value="Unassembled WGS sequence"/>
</dbReference>
<proteinExistence type="predicted"/>